<evidence type="ECO:0000256" key="3">
    <source>
        <dbReference type="SAM" id="Phobius"/>
    </source>
</evidence>
<dbReference type="Proteomes" id="UP000253950">
    <property type="component" value="Unassembled WGS sequence"/>
</dbReference>
<dbReference type="InterPro" id="IPR007470">
    <property type="entry name" value="HemX"/>
</dbReference>
<gene>
    <name evidence="5" type="ORF">DPV84_01410</name>
    <name evidence="4" type="ORF">DPV93_01670</name>
</gene>
<evidence type="ECO:0000256" key="2">
    <source>
        <dbReference type="SAM" id="MobiDB-lite"/>
    </source>
</evidence>
<proteinExistence type="predicted"/>
<keyword evidence="7" id="KW-1185">Reference proteome</keyword>
<dbReference type="PANTHER" id="PTHR38043">
    <property type="entry name" value="PROTEIN HEMX"/>
    <property type="match status" value="1"/>
</dbReference>
<evidence type="ECO:0000313" key="6">
    <source>
        <dbReference type="Proteomes" id="UP000253872"/>
    </source>
</evidence>
<dbReference type="RefSeq" id="WP_111389042.1">
    <property type="nucleotide sequence ID" value="NZ_QEPN01000001.1"/>
</dbReference>
<keyword evidence="3" id="KW-0472">Membrane</keyword>
<name>A0A369YKY0_9PAST</name>
<reference evidence="6 7" key="1">
    <citation type="submission" date="2018-05" db="EMBL/GenBank/DDBJ databases">
        <title>Draft Genome Sequences for a Diverse set of 7 Haemophilus Species.</title>
        <authorList>
            <person name="Nichols M."/>
            <person name="Topaz N."/>
            <person name="Wang X."/>
            <person name="Wang X."/>
            <person name="Boxrud D."/>
        </authorList>
    </citation>
    <scope>NUCLEOTIDE SEQUENCE [LARGE SCALE GENOMIC DNA]</scope>
    <source>
        <strain evidence="4 6">C2002001239</strain>
        <strain evidence="5 7">C2015005473</strain>
    </source>
</reference>
<feature type="compositionally biased region" description="Low complexity" evidence="2">
    <location>
        <begin position="418"/>
        <end position="437"/>
    </location>
</feature>
<evidence type="ECO:0000313" key="5">
    <source>
        <dbReference type="EMBL" id="RDF12884.1"/>
    </source>
</evidence>
<feature type="compositionally biased region" description="Basic and acidic residues" evidence="2">
    <location>
        <begin position="403"/>
        <end position="417"/>
    </location>
</feature>
<accession>A0A369YKY0</accession>
<keyword evidence="1" id="KW-0175">Coiled coil</keyword>
<dbReference type="EMBL" id="QEQG01000001">
    <property type="protein sequence ID" value="RDF12884.1"/>
    <property type="molecule type" value="Genomic_DNA"/>
</dbReference>
<dbReference type="PANTHER" id="PTHR38043:SF1">
    <property type="entry name" value="PROTEIN HEMX"/>
    <property type="match status" value="1"/>
</dbReference>
<keyword evidence="3" id="KW-0812">Transmembrane</keyword>
<sequence>MSEKKEMDENQVTLDEQAVELSQKSANTVDARDNETPAPVIIKKGGNALGFLALLVALGVGGAGYFFGNAKVAELESALAAVNAKASQVRTETKAPEINLDAEREQLGQLAKAYQQANERVLQLEQAQTAYTNQINGLQSQIQRLSNAGTQNDSSAWLLSDADFLLNNALRKVVLDNDIDTAKSLLVEADSVLSKLNLQGVSAVRNAIQADLTALNGVNKVDQNSLMQHLTVMANRLDDLPILESDSDTSLAKTGQVSDSIDDWQQNLEKSANSFLDNFIRVRDRNASEEKGFVAPNQEVYLRENIRLRLQIAILAIPRQQNELYKKSLEAVSTWIRSYFDTKDDAVKAFLKELDELSEQSIYIDAPEKLQSLISLEQLLNKAPQPVEKVEIKAEQSLNTPSKQEEVKALEQAKQDEAQSASPAASEATAQPEAQAQ</sequence>
<feature type="coiled-coil region" evidence="1">
    <location>
        <begin position="72"/>
        <end position="148"/>
    </location>
</feature>
<organism evidence="4 6">
    <name type="scientific">Haemophilus sputorum</name>
    <dbReference type="NCBI Taxonomy" id="1078480"/>
    <lineage>
        <taxon>Bacteria</taxon>
        <taxon>Pseudomonadati</taxon>
        <taxon>Pseudomonadota</taxon>
        <taxon>Gammaproteobacteria</taxon>
        <taxon>Pasteurellales</taxon>
        <taxon>Pasteurellaceae</taxon>
        <taxon>Haemophilus</taxon>
    </lineage>
</organism>
<evidence type="ECO:0000256" key="1">
    <source>
        <dbReference type="SAM" id="Coils"/>
    </source>
</evidence>
<dbReference type="EMBL" id="QEPN01000001">
    <property type="protein sequence ID" value="RDE73890.1"/>
    <property type="molecule type" value="Genomic_DNA"/>
</dbReference>
<protein>
    <submittedName>
        <fullName evidence="4">HemX protein</fullName>
    </submittedName>
</protein>
<dbReference type="Pfam" id="PF04375">
    <property type="entry name" value="HemX"/>
    <property type="match status" value="1"/>
</dbReference>
<comment type="caution">
    <text evidence="4">The sequence shown here is derived from an EMBL/GenBank/DDBJ whole genome shotgun (WGS) entry which is preliminary data.</text>
</comment>
<feature type="transmembrane region" description="Helical" evidence="3">
    <location>
        <begin position="48"/>
        <end position="67"/>
    </location>
</feature>
<dbReference type="AlphaFoldDB" id="A0A369YKY0"/>
<evidence type="ECO:0000313" key="4">
    <source>
        <dbReference type="EMBL" id="RDE73890.1"/>
    </source>
</evidence>
<keyword evidence="3" id="KW-1133">Transmembrane helix</keyword>
<dbReference type="Proteomes" id="UP000253872">
    <property type="component" value="Unassembled WGS sequence"/>
</dbReference>
<feature type="region of interest" description="Disordered" evidence="2">
    <location>
        <begin position="394"/>
        <end position="437"/>
    </location>
</feature>
<evidence type="ECO:0000313" key="7">
    <source>
        <dbReference type="Proteomes" id="UP000253950"/>
    </source>
</evidence>
<dbReference type="STRING" id="1035839.GCA_000238795_00706"/>